<evidence type="ECO:0000256" key="6">
    <source>
        <dbReference type="ARBA" id="ARBA00022801"/>
    </source>
</evidence>
<reference evidence="12 13" key="1">
    <citation type="journal article" date="2014" name="PLoS Genet.">
        <title>Phylogenetically driven sequencing of extremely halophilic archaea reveals strategies for static and dynamic osmo-response.</title>
        <authorList>
            <person name="Becker E.A."/>
            <person name="Seitzer P.M."/>
            <person name="Tritt A."/>
            <person name="Larsen D."/>
            <person name="Krusor M."/>
            <person name="Yao A.I."/>
            <person name="Wu D."/>
            <person name="Madern D."/>
            <person name="Eisen J.A."/>
            <person name="Darling A.E."/>
            <person name="Facciotti M.T."/>
        </authorList>
    </citation>
    <scope>NUCLEOTIDE SEQUENCE [LARGE SCALE GENOMIC DNA]</scope>
    <source>
        <strain evidence="12 13">ATCC BAA-1512</strain>
    </source>
</reference>
<dbReference type="PANTHER" id="PTHR43731">
    <property type="entry name" value="RHOMBOID PROTEASE"/>
    <property type="match status" value="1"/>
</dbReference>
<dbReference type="STRING" id="662479.C440_16044"/>
<dbReference type="InterPro" id="IPR035896">
    <property type="entry name" value="AN1-like_Znf"/>
</dbReference>
<feature type="transmembrane region" description="Helical" evidence="10">
    <location>
        <begin position="85"/>
        <end position="105"/>
    </location>
</feature>
<dbReference type="SUPFAM" id="SSF118310">
    <property type="entry name" value="AN1-like Zinc finger"/>
    <property type="match status" value="1"/>
</dbReference>
<sequence length="307" mass="32860">MAICDVCGKDESLPYRCSRCGGTFCSEHRLPENHNCSGLADWDDPVGVFSSDFDDSVTTERTSGGGILDSVVGTGGLLGYFRGNMAYLFLGLMWLTFALEWAVILGTRAGILPRGTFGMLFTLSSSNPLFVWTWVTSVFSHDPGFFFHIVGNSIVLYFFGPPVERYIGSRNFAALFVVSGVLAGLSHIGSALILSPGSLTAVLGASGAVFAILGVLTVLNPSLRIYLYFVIPIPLWLFTFGFAALSLVFFLSPDSAASVGQGNVAHFAHLVGLVIGLLYGQRVKGKRSVPNQMSFGGRRGGPGRGRF</sequence>
<comment type="caution">
    <text evidence="12">The sequence shown here is derived from an EMBL/GenBank/DDBJ whole genome shotgun (WGS) entry which is preliminary data.</text>
</comment>
<feature type="transmembrane region" description="Helical" evidence="10">
    <location>
        <begin position="199"/>
        <end position="219"/>
    </location>
</feature>
<dbReference type="Gene3D" id="1.20.1540.10">
    <property type="entry name" value="Rhomboid-like"/>
    <property type="match status" value="1"/>
</dbReference>
<dbReference type="SMART" id="SM00154">
    <property type="entry name" value="ZnF_AN1"/>
    <property type="match status" value="1"/>
</dbReference>
<feature type="domain" description="AN1-type" evidence="11">
    <location>
        <begin position="1"/>
        <end position="44"/>
    </location>
</feature>
<evidence type="ECO:0000256" key="10">
    <source>
        <dbReference type="SAM" id="Phobius"/>
    </source>
</evidence>
<feature type="transmembrane region" description="Helical" evidence="10">
    <location>
        <begin position="263"/>
        <end position="280"/>
    </location>
</feature>
<evidence type="ECO:0000256" key="5">
    <source>
        <dbReference type="ARBA" id="ARBA00022771"/>
    </source>
</evidence>
<keyword evidence="8 10" id="KW-1133">Transmembrane helix</keyword>
<dbReference type="OrthoDB" id="26567at2157"/>
<dbReference type="GO" id="GO:0016020">
    <property type="term" value="C:membrane"/>
    <property type="evidence" value="ECO:0007669"/>
    <property type="project" value="UniProtKB-SubCell"/>
</dbReference>
<evidence type="ECO:0000256" key="9">
    <source>
        <dbReference type="ARBA" id="ARBA00023136"/>
    </source>
</evidence>
<comment type="subcellular location">
    <subcellularLocation>
        <location evidence="1">Membrane</location>
        <topology evidence="1">Multi-pass membrane protein</topology>
    </subcellularLocation>
</comment>
<evidence type="ECO:0000256" key="8">
    <source>
        <dbReference type="ARBA" id="ARBA00022989"/>
    </source>
</evidence>
<dbReference type="GO" id="GO:0008270">
    <property type="term" value="F:zinc ion binding"/>
    <property type="evidence" value="ECO:0007669"/>
    <property type="project" value="UniProtKB-KW"/>
</dbReference>
<feature type="transmembrane region" description="Helical" evidence="10">
    <location>
        <begin position="226"/>
        <end position="251"/>
    </location>
</feature>
<keyword evidence="13" id="KW-1185">Reference proteome</keyword>
<dbReference type="EMBL" id="AOLN01000018">
    <property type="protein sequence ID" value="ELZ91839.1"/>
    <property type="molecule type" value="Genomic_DNA"/>
</dbReference>
<dbReference type="InterPro" id="IPR050925">
    <property type="entry name" value="Rhomboid_protease_S54"/>
</dbReference>
<dbReference type="InterPro" id="IPR022764">
    <property type="entry name" value="Peptidase_S54_rhomboid_dom"/>
</dbReference>
<evidence type="ECO:0000256" key="4">
    <source>
        <dbReference type="ARBA" id="ARBA00022723"/>
    </source>
</evidence>
<keyword evidence="4" id="KW-0479">Metal-binding</keyword>
<accession>M0I8S0</accession>
<evidence type="ECO:0000256" key="1">
    <source>
        <dbReference type="ARBA" id="ARBA00004141"/>
    </source>
</evidence>
<proteinExistence type="inferred from homology"/>
<dbReference type="GO" id="GO:0004252">
    <property type="term" value="F:serine-type endopeptidase activity"/>
    <property type="evidence" value="ECO:0007669"/>
    <property type="project" value="InterPro"/>
</dbReference>
<evidence type="ECO:0000256" key="7">
    <source>
        <dbReference type="ARBA" id="ARBA00022833"/>
    </source>
</evidence>
<keyword evidence="6" id="KW-0378">Hydrolase</keyword>
<name>M0I8S0_9EURY</name>
<feature type="transmembrane region" description="Helical" evidence="10">
    <location>
        <begin position="143"/>
        <end position="160"/>
    </location>
</feature>
<keyword evidence="3 10" id="KW-0812">Transmembrane</keyword>
<dbReference type="GO" id="GO:0006465">
    <property type="term" value="P:signal peptide processing"/>
    <property type="evidence" value="ECO:0007669"/>
    <property type="project" value="TreeGrafter"/>
</dbReference>
<dbReference type="Pfam" id="PF01694">
    <property type="entry name" value="Rhomboid"/>
    <property type="match status" value="1"/>
</dbReference>
<protein>
    <submittedName>
        <fullName evidence="12">Rhomboid family protein/GlpG-like protein</fullName>
    </submittedName>
</protein>
<comment type="similarity">
    <text evidence="2">Belongs to the peptidase S54 family.</text>
</comment>
<keyword evidence="7" id="KW-0862">Zinc</keyword>
<evidence type="ECO:0000313" key="13">
    <source>
        <dbReference type="Proteomes" id="UP000011550"/>
    </source>
</evidence>
<dbReference type="Proteomes" id="UP000011550">
    <property type="component" value="Unassembled WGS sequence"/>
</dbReference>
<keyword evidence="5" id="KW-0863">Zinc-finger</keyword>
<dbReference type="RefSeq" id="WP_008321669.1">
    <property type="nucleotide sequence ID" value="NZ_AOLN01000018.1"/>
</dbReference>
<evidence type="ECO:0000259" key="11">
    <source>
        <dbReference type="PROSITE" id="PS51039"/>
    </source>
</evidence>
<evidence type="ECO:0000256" key="3">
    <source>
        <dbReference type="ARBA" id="ARBA00022692"/>
    </source>
</evidence>
<organism evidence="12 13">
    <name type="scientific">Haloferax mucosum ATCC BAA-1512</name>
    <dbReference type="NCBI Taxonomy" id="662479"/>
    <lineage>
        <taxon>Archaea</taxon>
        <taxon>Methanobacteriati</taxon>
        <taxon>Methanobacteriota</taxon>
        <taxon>Stenosarchaea group</taxon>
        <taxon>Halobacteria</taxon>
        <taxon>Halobacteriales</taxon>
        <taxon>Haloferacaceae</taxon>
        <taxon>Haloferax</taxon>
    </lineage>
</organism>
<dbReference type="PATRIC" id="fig|662479.7.peg.3261"/>
<dbReference type="PROSITE" id="PS51039">
    <property type="entry name" value="ZF_AN1"/>
    <property type="match status" value="1"/>
</dbReference>
<keyword evidence="9 10" id="KW-0472">Membrane</keyword>
<feature type="transmembrane region" description="Helical" evidence="10">
    <location>
        <begin position="172"/>
        <end position="193"/>
    </location>
</feature>
<dbReference type="InterPro" id="IPR035952">
    <property type="entry name" value="Rhomboid-like_sf"/>
</dbReference>
<dbReference type="SUPFAM" id="SSF144091">
    <property type="entry name" value="Rhomboid-like"/>
    <property type="match status" value="1"/>
</dbReference>
<dbReference type="AlphaFoldDB" id="M0I8S0"/>
<dbReference type="PANTHER" id="PTHR43731:SF14">
    <property type="entry name" value="PRESENILIN-ASSOCIATED RHOMBOID-LIKE PROTEIN, MITOCHONDRIAL"/>
    <property type="match status" value="1"/>
</dbReference>
<evidence type="ECO:0000256" key="2">
    <source>
        <dbReference type="ARBA" id="ARBA00009045"/>
    </source>
</evidence>
<gene>
    <name evidence="12" type="ORF">C440_16044</name>
</gene>
<dbReference type="Gene3D" id="4.10.1110.10">
    <property type="entry name" value="AN1-like Zinc finger"/>
    <property type="match status" value="1"/>
</dbReference>
<dbReference type="InterPro" id="IPR000058">
    <property type="entry name" value="Znf_AN1"/>
</dbReference>
<evidence type="ECO:0000313" key="12">
    <source>
        <dbReference type="EMBL" id="ELZ91839.1"/>
    </source>
</evidence>
<dbReference type="Pfam" id="PF01428">
    <property type="entry name" value="zf-AN1"/>
    <property type="match status" value="1"/>
</dbReference>